<dbReference type="AlphaFoldDB" id="A0AAN6RJF3"/>
<protein>
    <recommendedName>
        <fullName evidence="9">Heme haloperoxidase family profile domain-containing protein</fullName>
    </recommendedName>
</protein>
<dbReference type="Proteomes" id="UP001280581">
    <property type="component" value="Unassembled WGS sequence"/>
</dbReference>
<dbReference type="GO" id="GO:0004601">
    <property type="term" value="F:peroxidase activity"/>
    <property type="evidence" value="ECO:0007669"/>
    <property type="project" value="UniProtKB-KW"/>
</dbReference>
<dbReference type="SUPFAM" id="SSF47571">
    <property type="entry name" value="Cloroperoxidase"/>
    <property type="match status" value="1"/>
</dbReference>
<dbReference type="GO" id="GO:0046872">
    <property type="term" value="F:metal ion binding"/>
    <property type="evidence" value="ECO:0007669"/>
    <property type="project" value="UniProtKB-KW"/>
</dbReference>
<feature type="chain" id="PRO_5042917701" description="Heme haloperoxidase family profile domain-containing protein" evidence="8">
    <location>
        <begin position="26"/>
        <end position="432"/>
    </location>
</feature>
<dbReference type="PROSITE" id="PS51405">
    <property type="entry name" value="HEME_HALOPEROXIDASE"/>
    <property type="match status" value="1"/>
</dbReference>
<evidence type="ECO:0000256" key="2">
    <source>
        <dbReference type="ARBA" id="ARBA00022559"/>
    </source>
</evidence>
<keyword evidence="6" id="KW-0408">Iron</keyword>
<evidence type="ECO:0000313" key="11">
    <source>
        <dbReference type="Proteomes" id="UP001280581"/>
    </source>
</evidence>
<comment type="cofactor">
    <cofactor evidence="1">
        <name>heme b</name>
        <dbReference type="ChEBI" id="CHEBI:60344"/>
    </cofactor>
</comment>
<proteinExistence type="inferred from homology"/>
<comment type="similarity">
    <text evidence="7">Belongs to the chloroperoxidase family.</text>
</comment>
<evidence type="ECO:0000313" key="10">
    <source>
        <dbReference type="EMBL" id="KAK3213952.1"/>
    </source>
</evidence>
<dbReference type="EMBL" id="WVTA01000004">
    <property type="protein sequence ID" value="KAK3213952.1"/>
    <property type="molecule type" value="Genomic_DNA"/>
</dbReference>
<sequence>MKASLAFTALFGVQSLAFPAALVSGDLPAEELVKITSLAERISVQAQKRQLGLDLVDVGFNAKAQKPDLSGDHAYKAPGPNDIRGPCPGLNVLANHGFISRTGVDSAVTITLASNEVFGMGLDLAAFLSVYSAIMAGDLTSVSIGGPPSSGLLGGLTSDLGLLGKPQGLSKSHNRFEADASPTRADLYTSGDVDSVNLEIFKQLADMPLGPNGYDLTVLHPFRGHRFNTSISTNGYYWAGPFTHFAVNTATYLFTYNFFRNHSSEHPDGYLDLETLMSFEGVTRNTKGDFEWKAGRERIPDNWYRRAIGDDFGLVAFTRFAVDALVHLPYMAVVGGNTGEPNSFTGVNIADITGGVFNAETLLEGNNVMCLAFRVVSTATPDLLKGLVGNVLLAVKKLTEVLDPVLEELSCPQLMKYDASSFDKFPGAQGGI</sequence>
<feature type="domain" description="Heme haloperoxidase family profile" evidence="9">
    <location>
        <begin position="71"/>
        <end position="319"/>
    </location>
</feature>
<comment type="caution">
    <text evidence="10">The sequence shown here is derived from an EMBL/GenBank/DDBJ whole genome shotgun (WGS) entry which is preliminary data.</text>
</comment>
<dbReference type="Pfam" id="PF01328">
    <property type="entry name" value="Peroxidase_2"/>
    <property type="match status" value="1"/>
</dbReference>
<evidence type="ECO:0000256" key="7">
    <source>
        <dbReference type="ARBA" id="ARBA00025795"/>
    </source>
</evidence>
<dbReference type="InterPro" id="IPR036851">
    <property type="entry name" value="Chloroperoxidase-like_sf"/>
</dbReference>
<evidence type="ECO:0000256" key="4">
    <source>
        <dbReference type="ARBA" id="ARBA00022723"/>
    </source>
</evidence>
<evidence type="ECO:0000256" key="5">
    <source>
        <dbReference type="ARBA" id="ARBA00023002"/>
    </source>
</evidence>
<dbReference type="InterPro" id="IPR000028">
    <property type="entry name" value="Chloroperoxidase"/>
</dbReference>
<evidence type="ECO:0000256" key="6">
    <source>
        <dbReference type="ARBA" id="ARBA00023004"/>
    </source>
</evidence>
<reference evidence="10 11" key="1">
    <citation type="submission" date="2021-02" db="EMBL/GenBank/DDBJ databases">
        <title>Genome assembly of Pseudopithomyces chartarum.</title>
        <authorList>
            <person name="Jauregui R."/>
            <person name="Singh J."/>
            <person name="Voisey C."/>
        </authorList>
    </citation>
    <scope>NUCLEOTIDE SEQUENCE [LARGE SCALE GENOMIC DNA]</scope>
    <source>
        <strain evidence="10 11">AGR01</strain>
    </source>
</reference>
<keyword evidence="2" id="KW-0575">Peroxidase</keyword>
<keyword evidence="3" id="KW-0349">Heme</keyword>
<keyword evidence="4" id="KW-0479">Metal-binding</keyword>
<dbReference type="Gene3D" id="1.10.489.10">
    <property type="entry name" value="Chloroperoxidase-like"/>
    <property type="match status" value="1"/>
</dbReference>
<name>A0AAN6RJF3_9PLEO</name>
<evidence type="ECO:0000256" key="1">
    <source>
        <dbReference type="ARBA" id="ARBA00001970"/>
    </source>
</evidence>
<dbReference type="PANTHER" id="PTHR33577">
    <property type="entry name" value="STERIGMATOCYSTIN BIOSYNTHESIS PEROXIDASE STCC-RELATED"/>
    <property type="match status" value="1"/>
</dbReference>
<feature type="signal peptide" evidence="8">
    <location>
        <begin position="1"/>
        <end position="25"/>
    </location>
</feature>
<evidence type="ECO:0000256" key="3">
    <source>
        <dbReference type="ARBA" id="ARBA00022617"/>
    </source>
</evidence>
<gene>
    <name evidence="10" type="ORF">GRF29_28g1600777</name>
</gene>
<keyword evidence="8" id="KW-0732">Signal</keyword>
<evidence type="ECO:0000259" key="9">
    <source>
        <dbReference type="PROSITE" id="PS51405"/>
    </source>
</evidence>
<dbReference type="PANTHER" id="PTHR33577:SF1">
    <property type="entry name" value="HEME HALOPEROXIDASE FAMILY PROFILE DOMAIN-CONTAINING PROTEIN"/>
    <property type="match status" value="1"/>
</dbReference>
<organism evidence="10 11">
    <name type="scientific">Pseudopithomyces chartarum</name>
    <dbReference type="NCBI Taxonomy" id="1892770"/>
    <lineage>
        <taxon>Eukaryota</taxon>
        <taxon>Fungi</taxon>
        <taxon>Dikarya</taxon>
        <taxon>Ascomycota</taxon>
        <taxon>Pezizomycotina</taxon>
        <taxon>Dothideomycetes</taxon>
        <taxon>Pleosporomycetidae</taxon>
        <taxon>Pleosporales</taxon>
        <taxon>Massarineae</taxon>
        <taxon>Didymosphaeriaceae</taxon>
        <taxon>Pseudopithomyces</taxon>
    </lineage>
</organism>
<accession>A0AAN6RJF3</accession>
<keyword evidence="5" id="KW-0560">Oxidoreductase</keyword>
<keyword evidence="11" id="KW-1185">Reference proteome</keyword>
<evidence type="ECO:0000256" key="8">
    <source>
        <dbReference type="SAM" id="SignalP"/>
    </source>
</evidence>